<dbReference type="EMBL" id="SLZR01000001">
    <property type="protein sequence ID" value="TCS44075.1"/>
    <property type="molecule type" value="Genomic_DNA"/>
</dbReference>
<dbReference type="InterPro" id="IPR036909">
    <property type="entry name" value="Cyt_c-like_dom_sf"/>
</dbReference>
<dbReference type="Gene3D" id="1.10.760.10">
    <property type="entry name" value="Cytochrome c-like domain"/>
    <property type="match status" value="1"/>
</dbReference>
<evidence type="ECO:0000256" key="7">
    <source>
        <dbReference type="SAM" id="SignalP"/>
    </source>
</evidence>
<dbReference type="AlphaFoldDB" id="A0A4R3ID02"/>
<dbReference type="Proteomes" id="UP000295793">
    <property type="component" value="Unassembled WGS sequence"/>
</dbReference>
<keyword evidence="10" id="KW-1185">Reference proteome</keyword>
<dbReference type="PRINTS" id="PR00607">
    <property type="entry name" value="CYTCHROMECIE"/>
</dbReference>
<evidence type="ECO:0000256" key="6">
    <source>
        <dbReference type="PROSITE-ProRule" id="PRU00433"/>
    </source>
</evidence>
<evidence type="ECO:0000259" key="8">
    <source>
        <dbReference type="PROSITE" id="PS51007"/>
    </source>
</evidence>
<dbReference type="PROSITE" id="PS51007">
    <property type="entry name" value="CYTC"/>
    <property type="match status" value="1"/>
</dbReference>
<accession>A0A4R3ID02</accession>
<dbReference type="InterPro" id="IPR002323">
    <property type="entry name" value="Cyt_CIE"/>
</dbReference>
<protein>
    <submittedName>
        <fullName evidence="9">Cytochrome c5</fullName>
    </submittedName>
</protein>
<feature type="domain" description="Cytochrome c" evidence="8">
    <location>
        <begin position="57"/>
        <end position="137"/>
    </location>
</feature>
<dbReference type="GO" id="GO:0020037">
    <property type="term" value="F:heme binding"/>
    <property type="evidence" value="ECO:0007669"/>
    <property type="project" value="InterPro"/>
</dbReference>
<organism evidence="9 10">
    <name type="scientific">Reinekea marinisedimentorum</name>
    <dbReference type="NCBI Taxonomy" id="230495"/>
    <lineage>
        <taxon>Bacteria</taxon>
        <taxon>Pseudomonadati</taxon>
        <taxon>Pseudomonadota</taxon>
        <taxon>Gammaproteobacteria</taxon>
        <taxon>Oceanospirillales</taxon>
        <taxon>Saccharospirillaceae</taxon>
        <taxon>Reinekea</taxon>
    </lineage>
</organism>
<evidence type="ECO:0000256" key="4">
    <source>
        <dbReference type="ARBA" id="ARBA00022982"/>
    </source>
</evidence>
<dbReference type="SUPFAM" id="SSF46626">
    <property type="entry name" value="Cytochrome c"/>
    <property type="match status" value="1"/>
</dbReference>
<evidence type="ECO:0000256" key="5">
    <source>
        <dbReference type="ARBA" id="ARBA00023004"/>
    </source>
</evidence>
<dbReference type="GO" id="GO:0005506">
    <property type="term" value="F:iron ion binding"/>
    <property type="evidence" value="ECO:0007669"/>
    <property type="project" value="InterPro"/>
</dbReference>
<dbReference type="PANTHER" id="PTHR40942">
    <property type="match status" value="1"/>
</dbReference>
<dbReference type="GO" id="GO:0009055">
    <property type="term" value="F:electron transfer activity"/>
    <property type="evidence" value="ECO:0007669"/>
    <property type="project" value="InterPro"/>
</dbReference>
<feature type="chain" id="PRO_5020811200" evidence="7">
    <location>
        <begin position="19"/>
        <end position="138"/>
    </location>
</feature>
<feature type="signal peptide" evidence="7">
    <location>
        <begin position="1"/>
        <end position="18"/>
    </location>
</feature>
<name>A0A4R3ID02_9GAMM</name>
<evidence type="ECO:0000313" key="9">
    <source>
        <dbReference type="EMBL" id="TCS44075.1"/>
    </source>
</evidence>
<evidence type="ECO:0000256" key="3">
    <source>
        <dbReference type="ARBA" id="ARBA00022723"/>
    </source>
</evidence>
<reference evidence="9 10" key="1">
    <citation type="submission" date="2019-03" db="EMBL/GenBank/DDBJ databases">
        <title>Genomic Encyclopedia of Archaeal and Bacterial Type Strains, Phase II (KMG-II): from individual species to whole genera.</title>
        <authorList>
            <person name="Goeker M."/>
        </authorList>
    </citation>
    <scope>NUCLEOTIDE SEQUENCE [LARGE SCALE GENOMIC DNA]</scope>
    <source>
        <strain evidence="9 10">DSM 15388</strain>
    </source>
</reference>
<sequence length="138" mass="14184">MKKFLVLLVTFAFGAAIAATQGSEESLAERLKPAGNVCIQGQECATAKVAASSAAADGPRSGEDVYSASCAACHATGLLSSPRFGNADDWAPREVQGLETLYSHALNGLNNMPAKGGNTALSDDEVKAAVDHMLASTR</sequence>
<keyword evidence="2 6" id="KW-0349">Heme</keyword>
<evidence type="ECO:0000256" key="2">
    <source>
        <dbReference type="ARBA" id="ARBA00022617"/>
    </source>
</evidence>
<keyword evidence="1" id="KW-0813">Transport</keyword>
<comment type="caution">
    <text evidence="9">The sequence shown here is derived from an EMBL/GenBank/DDBJ whole genome shotgun (WGS) entry which is preliminary data.</text>
</comment>
<dbReference type="OrthoDB" id="9814708at2"/>
<dbReference type="PANTHER" id="PTHR40942:SF4">
    <property type="entry name" value="CYTOCHROME C5"/>
    <property type="match status" value="1"/>
</dbReference>
<dbReference type="RefSeq" id="WP_132699373.1">
    <property type="nucleotide sequence ID" value="NZ_SLZR01000001.1"/>
</dbReference>
<keyword evidence="3 6" id="KW-0479">Metal-binding</keyword>
<keyword evidence="5 6" id="KW-0408">Iron</keyword>
<evidence type="ECO:0000256" key="1">
    <source>
        <dbReference type="ARBA" id="ARBA00022448"/>
    </source>
</evidence>
<keyword evidence="4" id="KW-0249">Electron transport</keyword>
<proteinExistence type="predicted"/>
<gene>
    <name evidence="9" type="ORF">BCF53_101418</name>
</gene>
<dbReference type="InterPro" id="IPR009056">
    <property type="entry name" value="Cyt_c-like_dom"/>
</dbReference>
<evidence type="ECO:0000313" key="10">
    <source>
        <dbReference type="Proteomes" id="UP000295793"/>
    </source>
</evidence>
<dbReference type="Pfam" id="PF13442">
    <property type="entry name" value="Cytochrome_CBB3"/>
    <property type="match status" value="1"/>
</dbReference>
<keyword evidence="7" id="KW-0732">Signal</keyword>